<keyword evidence="8" id="KW-1185">Reference proteome</keyword>
<dbReference type="Gene3D" id="3.40.50.300">
    <property type="entry name" value="P-loop containing nucleotide triphosphate hydrolases"/>
    <property type="match status" value="1"/>
</dbReference>
<feature type="domain" description="Sulfotransferase" evidence="6">
    <location>
        <begin position="1"/>
        <end position="230"/>
    </location>
</feature>
<comment type="caution">
    <text evidence="7">The sequence shown here is derived from an EMBL/GenBank/DDBJ whole genome shotgun (WGS) entry which is preliminary data.</text>
</comment>
<comment type="similarity">
    <text evidence="2 5">Belongs to the sulfotransferase 1 family.</text>
</comment>
<dbReference type="AlphaFoldDB" id="A0A8T2J6P0"/>
<evidence type="ECO:0000256" key="1">
    <source>
        <dbReference type="ARBA" id="ARBA00004496"/>
    </source>
</evidence>
<dbReference type="Proteomes" id="UP000812440">
    <property type="component" value="Chromosome 4"/>
</dbReference>
<evidence type="ECO:0000256" key="5">
    <source>
        <dbReference type="RuleBase" id="RU361155"/>
    </source>
</evidence>
<dbReference type="Pfam" id="PF00685">
    <property type="entry name" value="Sulfotransfer_1"/>
    <property type="match status" value="1"/>
</dbReference>
<dbReference type="SUPFAM" id="SSF52540">
    <property type="entry name" value="P-loop containing nucleoside triphosphate hydrolases"/>
    <property type="match status" value="1"/>
</dbReference>
<evidence type="ECO:0000256" key="4">
    <source>
        <dbReference type="ARBA" id="ARBA00022679"/>
    </source>
</evidence>
<dbReference type="OrthoDB" id="205623at2759"/>
<comment type="subcellular location">
    <subcellularLocation>
        <location evidence="1">Cytoplasm</location>
    </subcellularLocation>
</comment>
<dbReference type="PANTHER" id="PTHR11783">
    <property type="entry name" value="SULFOTRANSFERASE SULT"/>
    <property type="match status" value="1"/>
</dbReference>
<evidence type="ECO:0000256" key="3">
    <source>
        <dbReference type="ARBA" id="ARBA00022490"/>
    </source>
</evidence>
<gene>
    <name evidence="7" type="ORF">GDO86_008668</name>
</gene>
<evidence type="ECO:0000313" key="8">
    <source>
        <dbReference type="Proteomes" id="UP000812440"/>
    </source>
</evidence>
<dbReference type="EC" id="2.8.2.-" evidence="5"/>
<reference evidence="7" key="1">
    <citation type="thesis" date="2020" institute="ProQuest LLC" country="789 East Eisenhower Parkway, Ann Arbor, MI, USA">
        <title>Comparative Genomics and Chromosome Evolution.</title>
        <authorList>
            <person name="Mudd A.B."/>
        </authorList>
    </citation>
    <scope>NUCLEOTIDE SEQUENCE</scope>
    <source>
        <strain evidence="7">Female2</strain>
        <tissue evidence="7">Blood</tissue>
    </source>
</reference>
<keyword evidence="3" id="KW-0963">Cytoplasm</keyword>
<dbReference type="EMBL" id="JAACNH010000007">
    <property type="protein sequence ID" value="KAG8438066.1"/>
    <property type="molecule type" value="Genomic_DNA"/>
</dbReference>
<dbReference type="GO" id="GO:0008146">
    <property type="term" value="F:sulfotransferase activity"/>
    <property type="evidence" value="ECO:0007669"/>
    <property type="project" value="InterPro"/>
</dbReference>
<protein>
    <recommendedName>
        <fullName evidence="5">Sulfotransferase</fullName>
        <ecNumber evidence="5">2.8.2.-</ecNumber>
    </recommendedName>
</protein>
<evidence type="ECO:0000259" key="6">
    <source>
        <dbReference type="Pfam" id="PF00685"/>
    </source>
</evidence>
<accession>A0A8T2J6P0</accession>
<dbReference type="InterPro" id="IPR000863">
    <property type="entry name" value="Sulfotransferase_dom"/>
</dbReference>
<dbReference type="FunFam" id="3.40.50.300:FF:000433">
    <property type="entry name" value="Estrogen sulfotransferase"/>
    <property type="match status" value="1"/>
</dbReference>
<evidence type="ECO:0000256" key="2">
    <source>
        <dbReference type="ARBA" id="ARBA00005771"/>
    </source>
</evidence>
<evidence type="ECO:0000313" key="7">
    <source>
        <dbReference type="EMBL" id="KAG8438066.1"/>
    </source>
</evidence>
<keyword evidence="4 5" id="KW-0808">Transferase</keyword>
<organism evidence="7 8">
    <name type="scientific">Hymenochirus boettgeri</name>
    <name type="common">Congo dwarf clawed frog</name>
    <dbReference type="NCBI Taxonomy" id="247094"/>
    <lineage>
        <taxon>Eukaryota</taxon>
        <taxon>Metazoa</taxon>
        <taxon>Chordata</taxon>
        <taxon>Craniata</taxon>
        <taxon>Vertebrata</taxon>
        <taxon>Euteleostomi</taxon>
        <taxon>Amphibia</taxon>
        <taxon>Batrachia</taxon>
        <taxon>Anura</taxon>
        <taxon>Pipoidea</taxon>
        <taxon>Pipidae</taxon>
        <taxon>Pipinae</taxon>
        <taxon>Hymenochirus</taxon>
    </lineage>
</organism>
<proteinExistence type="inferred from homology"/>
<dbReference type="InterPro" id="IPR027417">
    <property type="entry name" value="P-loop_NTPase"/>
</dbReference>
<name>A0A8T2J6P0_9PIPI</name>
<dbReference type="GO" id="GO:0005737">
    <property type="term" value="C:cytoplasm"/>
    <property type="evidence" value="ECO:0007669"/>
    <property type="project" value="UniProtKB-SubCell"/>
</dbReference>
<sequence>MTEIVDMIYNSGDAEKCCRDTIYKRVPYIEMNVSGGNHLESLPSPRLMKTHLPFQLMPQSFWEKNCKVIYVARNAKDLAVSYFFFHKILKTLPDTGPWETFLTNFMKGDVSYGSWYDHVKGWWENRHNYQILYLFYEDLKEDPKREIRKVGKFLQRDLSEEVLEKIVYHTSFEKMKMNNMANYRSIPHTLLDQSTRSFMRKGVVSDWENHFTVAQNELFDEDYQRQMSATSLLFRTKI</sequence>